<feature type="compositionally biased region" description="Basic and acidic residues" evidence="1">
    <location>
        <begin position="234"/>
        <end position="247"/>
    </location>
</feature>
<dbReference type="Proteomes" id="UP000556436">
    <property type="component" value="Unassembled WGS sequence"/>
</dbReference>
<gene>
    <name evidence="2" type="ORF">FHS38_000641</name>
</gene>
<dbReference type="GO" id="GO:0016874">
    <property type="term" value="F:ligase activity"/>
    <property type="evidence" value="ECO:0007669"/>
    <property type="project" value="UniProtKB-KW"/>
</dbReference>
<proteinExistence type="predicted"/>
<dbReference type="AlphaFoldDB" id="A0A7W7L781"/>
<dbReference type="PANTHER" id="PTHR43845:SF1">
    <property type="entry name" value="BLR5969 PROTEIN"/>
    <property type="match status" value="1"/>
</dbReference>
<organism evidence="2 3">
    <name type="scientific">Streptomyces netropsis</name>
    <name type="common">Streptoverticillium netropsis</name>
    <dbReference type="NCBI Taxonomy" id="55404"/>
    <lineage>
        <taxon>Bacteria</taxon>
        <taxon>Bacillati</taxon>
        <taxon>Actinomycetota</taxon>
        <taxon>Actinomycetes</taxon>
        <taxon>Kitasatosporales</taxon>
        <taxon>Streptomycetaceae</taxon>
        <taxon>Streptomyces</taxon>
    </lineage>
</organism>
<comment type="caution">
    <text evidence="2">The sequence shown here is derived from an EMBL/GenBank/DDBJ whole genome shotgun (WGS) entry which is preliminary data.</text>
</comment>
<evidence type="ECO:0000313" key="2">
    <source>
        <dbReference type="EMBL" id="MBB4884632.1"/>
    </source>
</evidence>
<dbReference type="SUPFAM" id="SSF56801">
    <property type="entry name" value="Acetyl-CoA synthetase-like"/>
    <property type="match status" value="1"/>
</dbReference>
<evidence type="ECO:0000256" key="1">
    <source>
        <dbReference type="SAM" id="MobiDB-lite"/>
    </source>
</evidence>
<accession>A0A7W7L781</accession>
<keyword evidence="2" id="KW-0436">Ligase</keyword>
<keyword evidence="3" id="KW-1185">Reference proteome</keyword>
<name>A0A7W7L781_STRNE</name>
<dbReference type="Gene3D" id="3.40.50.12780">
    <property type="entry name" value="N-terminal domain of ligase-like"/>
    <property type="match status" value="1"/>
</dbReference>
<dbReference type="RefSeq" id="WP_184730387.1">
    <property type="nucleotide sequence ID" value="NZ_BMRW01000001.1"/>
</dbReference>
<protein>
    <submittedName>
        <fullName evidence="2">Phenylacetate-coenzyme A ligase PaaK-like adenylate-forming protein</fullName>
    </submittedName>
</protein>
<sequence>MTLPGLRLLLYAGEALYADQRALLTEAYPHAEARPFAYVTADVGVLATPVPDQDDPRLYRTNSPHTTLEIADPDTGRPIFEPGRTGRIVATNLLRRLMPVIRYPVGDLAQWADPHRGLLRLLGRSSDHARVGTAKISFAVLNSHLTEILGGQEPPPMQIVLRRHHTKDELLLRVAAQVTDPADCARALHERLQTSHVPYRDHIARSLIHPVAVEWTTVDRLHLNPRTSRVVPVIDERDHQGSPEKAVDSVGPHLSQATPSPSRSRPGR</sequence>
<reference evidence="2 3" key="1">
    <citation type="submission" date="2020-08" db="EMBL/GenBank/DDBJ databases">
        <title>Genomic Encyclopedia of Type Strains, Phase III (KMG-III): the genomes of soil and plant-associated and newly described type strains.</title>
        <authorList>
            <person name="Whitman W."/>
        </authorList>
    </citation>
    <scope>NUCLEOTIDE SEQUENCE [LARGE SCALE GENOMIC DNA]</scope>
    <source>
        <strain evidence="2 3">CECT 3265</strain>
    </source>
</reference>
<feature type="region of interest" description="Disordered" evidence="1">
    <location>
        <begin position="232"/>
        <end position="268"/>
    </location>
</feature>
<dbReference type="PANTHER" id="PTHR43845">
    <property type="entry name" value="BLR5969 PROTEIN"/>
    <property type="match status" value="1"/>
</dbReference>
<dbReference type="InterPro" id="IPR042099">
    <property type="entry name" value="ANL_N_sf"/>
</dbReference>
<dbReference type="EMBL" id="JACHJG010000001">
    <property type="protein sequence ID" value="MBB4884632.1"/>
    <property type="molecule type" value="Genomic_DNA"/>
</dbReference>
<feature type="compositionally biased region" description="Polar residues" evidence="1">
    <location>
        <begin position="255"/>
        <end position="268"/>
    </location>
</feature>
<evidence type="ECO:0000313" key="3">
    <source>
        <dbReference type="Proteomes" id="UP000556436"/>
    </source>
</evidence>